<evidence type="ECO:0000313" key="5">
    <source>
        <dbReference type="Proteomes" id="UP000503308"/>
    </source>
</evidence>
<dbReference type="RefSeq" id="WP_169639195.1">
    <property type="nucleotide sequence ID" value="NZ_CP048788.1"/>
</dbReference>
<dbReference type="PANTHER" id="PTHR43103">
    <property type="entry name" value="NUCLEOSIDE-DIPHOSPHATE-SUGAR EPIMERASE"/>
    <property type="match status" value="1"/>
</dbReference>
<proteinExistence type="predicted"/>
<dbReference type="NCBIfam" id="NF043036">
    <property type="entry name" value="ErythonDh"/>
    <property type="match status" value="1"/>
</dbReference>
<reference evidence="4 5" key="1">
    <citation type="submission" date="2020-02" db="EMBL/GenBank/DDBJ databases">
        <title>Genome sequence of Roseobacter ponti.</title>
        <authorList>
            <person name="Hollensteiner J."/>
            <person name="Schneider D."/>
            <person name="Poehlein A."/>
            <person name="Daniel R."/>
        </authorList>
    </citation>
    <scope>NUCLEOTIDE SEQUENCE [LARGE SCALE GENOMIC DNA]</scope>
    <source>
        <strain evidence="4 5">DSM 106830</strain>
    </source>
</reference>
<dbReference type="KEGG" id="rpon:G3256_01685"/>
<dbReference type="InterPro" id="IPR050005">
    <property type="entry name" value="DenD"/>
</dbReference>
<evidence type="ECO:0000313" key="4">
    <source>
        <dbReference type="EMBL" id="QJF49969.1"/>
    </source>
</evidence>
<feature type="domain" description="NAD-dependent epimerase/dehydratase" evidence="3">
    <location>
        <begin position="4"/>
        <end position="205"/>
    </location>
</feature>
<dbReference type="Gene3D" id="3.90.25.10">
    <property type="entry name" value="UDP-galactose 4-epimerase, domain 1"/>
    <property type="match status" value="1"/>
</dbReference>
<keyword evidence="1" id="KW-0521">NADP</keyword>
<dbReference type="InterPro" id="IPR036291">
    <property type="entry name" value="NAD(P)-bd_dom_sf"/>
</dbReference>
<evidence type="ECO:0000256" key="2">
    <source>
        <dbReference type="ARBA" id="ARBA00023277"/>
    </source>
</evidence>
<dbReference type="Proteomes" id="UP000503308">
    <property type="component" value="Chromosome"/>
</dbReference>
<evidence type="ECO:0000259" key="3">
    <source>
        <dbReference type="Pfam" id="PF01370"/>
    </source>
</evidence>
<accession>A0A858SM67</accession>
<dbReference type="GO" id="GO:0016491">
    <property type="term" value="F:oxidoreductase activity"/>
    <property type="evidence" value="ECO:0007669"/>
    <property type="project" value="InterPro"/>
</dbReference>
<dbReference type="InterPro" id="IPR001509">
    <property type="entry name" value="Epimerase_deHydtase"/>
</dbReference>
<dbReference type="Pfam" id="PF01370">
    <property type="entry name" value="Epimerase"/>
    <property type="match status" value="1"/>
</dbReference>
<dbReference type="SUPFAM" id="SSF51735">
    <property type="entry name" value="NAD(P)-binding Rossmann-fold domains"/>
    <property type="match status" value="1"/>
</dbReference>
<dbReference type="EMBL" id="CP048788">
    <property type="protein sequence ID" value="QJF49969.1"/>
    <property type="molecule type" value="Genomic_DNA"/>
</dbReference>
<evidence type="ECO:0000256" key="1">
    <source>
        <dbReference type="ARBA" id="ARBA00022857"/>
    </source>
</evidence>
<keyword evidence="5" id="KW-1185">Reference proteome</keyword>
<name>A0A858SM67_9RHOB</name>
<keyword evidence="2" id="KW-0119">Carbohydrate metabolism</keyword>
<dbReference type="Gene3D" id="3.40.50.720">
    <property type="entry name" value="NAD(P)-binding Rossmann-like Domain"/>
    <property type="match status" value="1"/>
</dbReference>
<dbReference type="CDD" id="cd05238">
    <property type="entry name" value="Gne_like_SDR_e"/>
    <property type="match status" value="1"/>
</dbReference>
<sequence>MTRVLILGGGGMVGQKLAKRLQSEGLGQDASPDITLFDMAFPPDGVTGVTKKTGNITDQATIGALAAARFDVIFHLAAIVSGEAETNFEKGWAVNMMSMWHLLEALRAEHDASGRQWMPRLVFTSSIAVFGAPFPEKIGDEFLNAPQTSYGAQKAICELMVTDFSRKGYIDGLSLRLPTICVRPGKPNLAASSFFSGIIREPLNGVEAILPVPDTVRHWHASPRSAAGFLTHAATLDTDRLEGRRALSLPGISCTVAEQIEALRRAAGQKTVDLIRSAPDPAIMKIVAGWPRNFDPQRAIGLGFQAESSFDEIIDVYIKEDLPKATA</sequence>
<organism evidence="4 5">
    <name type="scientific">Roseobacter ponti</name>
    <dbReference type="NCBI Taxonomy" id="1891787"/>
    <lineage>
        <taxon>Bacteria</taxon>
        <taxon>Pseudomonadati</taxon>
        <taxon>Pseudomonadota</taxon>
        <taxon>Alphaproteobacteria</taxon>
        <taxon>Rhodobacterales</taxon>
        <taxon>Roseobacteraceae</taxon>
        <taxon>Roseobacter</taxon>
    </lineage>
</organism>
<dbReference type="PANTHER" id="PTHR43103:SF3">
    <property type="entry name" value="ADP-L-GLYCERO-D-MANNO-HEPTOSE-6-EPIMERASE"/>
    <property type="match status" value="1"/>
</dbReference>
<protein>
    <submittedName>
        <fullName evidence="4">SDR family oxidoreductase</fullName>
    </submittedName>
</protein>
<gene>
    <name evidence="4" type="ORF">G3256_01685</name>
</gene>
<dbReference type="AlphaFoldDB" id="A0A858SM67"/>